<feature type="domain" description="A-factor biosynthesis hotdog" evidence="2">
    <location>
        <begin position="41"/>
        <end position="173"/>
    </location>
</feature>
<feature type="region of interest" description="Disordered" evidence="1">
    <location>
        <begin position="190"/>
        <end position="217"/>
    </location>
</feature>
<dbReference type="Proteomes" id="UP000179642">
    <property type="component" value="Unassembled WGS sequence"/>
</dbReference>
<gene>
    <name evidence="3" type="ORF">BIV23_31790</name>
</gene>
<evidence type="ECO:0000256" key="1">
    <source>
        <dbReference type="SAM" id="MobiDB-lite"/>
    </source>
</evidence>
<comment type="caution">
    <text evidence="3">The sequence shown here is derived from an EMBL/GenBank/DDBJ whole genome shotgun (WGS) entry which is preliminary data.</text>
</comment>
<keyword evidence="4" id="KW-1185">Reference proteome</keyword>
<feature type="compositionally biased region" description="Polar residues" evidence="1">
    <location>
        <begin position="1"/>
        <end position="11"/>
    </location>
</feature>
<feature type="region of interest" description="Disordered" evidence="1">
    <location>
        <begin position="1"/>
        <end position="20"/>
    </location>
</feature>
<dbReference type="OrthoDB" id="4317008at2"/>
<dbReference type="InterPro" id="IPR005509">
    <property type="entry name" value="AfsA_hotdog_dom"/>
</dbReference>
<dbReference type="EMBL" id="MLYO01000060">
    <property type="protein sequence ID" value="OIJ96811.1"/>
    <property type="molecule type" value="Genomic_DNA"/>
</dbReference>
<reference evidence="3 4" key="1">
    <citation type="submission" date="2016-10" db="EMBL/GenBank/DDBJ databases">
        <title>Genome sequence of Streptomyces sp. MUSC 1.</title>
        <authorList>
            <person name="Lee L.-H."/>
            <person name="Ser H.-L."/>
            <person name="Law J.W.-F."/>
        </authorList>
    </citation>
    <scope>NUCLEOTIDE SEQUENCE [LARGE SCALE GENOMIC DNA]</scope>
    <source>
        <strain evidence="3 4">MUSC 1</strain>
    </source>
</reference>
<protein>
    <recommendedName>
        <fullName evidence="2">A-factor biosynthesis hotdog domain-containing protein</fullName>
    </recommendedName>
</protein>
<evidence type="ECO:0000313" key="4">
    <source>
        <dbReference type="Proteomes" id="UP000179642"/>
    </source>
</evidence>
<evidence type="ECO:0000313" key="3">
    <source>
        <dbReference type="EMBL" id="OIJ96811.1"/>
    </source>
</evidence>
<evidence type="ECO:0000259" key="2">
    <source>
        <dbReference type="Pfam" id="PF03756"/>
    </source>
</evidence>
<dbReference type="AlphaFoldDB" id="A0A1S2PSL5"/>
<feature type="domain" description="A-factor biosynthesis hotdog" evidence="2">
    <location>
        <begin position="217"/>
        <end position="348"/>
    </location>
</feature>
<name>A0A1S2PSL5_9ACTN</name>
<proteinExistence type="predicted"/>
<dbReference type="RefSeq" id="WP_071384446.1">
    <property type="nucleotide sequence ID" value="NZ_MLYO01000060.1"/>
</dbReference>
<organism evidence="3 4">
    <name type="scientific">Streptomyces monashensis</name>
    <dbReference type="NCBI Taxonomy" id="1678012"/>
    <lineage>
        <taxon>Bacteria</taxon>
        <taxon>Bacillati</taxon>
        <taxon>Actinomycetota</taxon>
        <taxon>Actinomycetes</taxon>
        <taxon>Kitasatosporales</taxon>
        <taxon>Streptomycetaceae</taxon>
        <taxon>Streptomyces</taxon>
    </lineage>
</organism>
<sequence>MNLPSSPSTGPWSARPATALASGGPLPAPLPAAAFLGPHHLVHRPDTPEGFLLAATPPGRHRFGFSAQLPEAHPLFSDSTAPFHDLLYPMESLRQMGVFAAGRYFRVPENRRILLADCTMAVTALAPWERGGAGAAQLTLDLDMTPADVVKGVPRTMDCRASIAIDGKRCGTVGARLVFLMPGVYRTHRAHSRRESERAAQGPSGLPAGHGVPGPELVGRRSPRNVLIGLPLAEDGDSLVFPVDIPAAREVLPDSGSEVPTALFLEVSRQAALFGVGELYGLAPGHAVLTDWAATFRGFAEPGLPLRCAVRPHTSHAPGEVFRDAAGRPVAELGLTFTQGSRVVAAVRTSVLQIC</sequence>
<accession>A0A1S2PSL5</accession>
<dbReference type="Pfam" id="PF03756">
    <property type="entry name" value="AfsA"/>
    <property type="match status" value="2"/>
</dbReference>